<reference evidence="1 2" key="1">
    <citation type="submission" date="2019-06" db="EMBL/GenBank/DDBJ databases">
        <title>Genomics analysis of Aphanomyces spp. identifies a new class of oomycete effector associated with host adaptation.</title>
        <authorList>
            <person name="Gaulin E."/>
        </authorList>
    </citation>
    <scope>NUCLEOTIDE SEQUENCE [LARGE SCALE GENOMIC DNA]</scope>
    <source>
        <strain evidence="1 2">E</strain>
    </source>
</reference>
<proteinExistence type="predicted"/>
<dbReference type="VEuPathDB" id="FungiDB:H257_00234"/>
<gene>
    <name evidence="1" type="ORF">AaE_009806</name>
</gene>
<dbReference type="Gene3D" id="3.30.420.10">
    <property type="entry name" value="Ribonuclease H-like superfamily/Ribonuclease H"/>
    <property type="match status" value="1"/>
</dbReference>
<feature type="non-terminal residue" evidence="1">
    <location>
        <position position="136"/>
    </location>
</feature>
<dbReference type="InterPro" id="IPR036397">
    <property type="entry name" value="RNaseH_sf"/>
</dbReference>
<accession>A0A6A5A6R1</accession>
<dbReference type="Proteomes" id="UP000469452">
    <property type="component" value="Unassembled WGS sequence"/>
</dbReference>
<dbReference type="AlphaFoldDB" id="A0A6A5A6R1"/>
<dbReference type="GO" id="GO:0003676">
    <property type="term" value="F:nucleic acid binding"/>
    <property type="evidence" value="ECO:0007669"/>
    <property type="project" value="InterPro"/>
</dbReference>
<evidence type="ECO:0000313" key="1">
    <source>
        <dbReference type="EMBL" id="KAF0724137.1"/>
    </source>
</evidence>
<comment type="caution">
    <text evidence="1">The sequence shown here is derived from an EMBL/GenBank/DDBJ whole genome shotgun (WGS) entry which is preliminary data.</text>
</comment>
<dbReference type="PANTHER" id="PTHR47169">
    <property type="entry name" value="OS01G0541250 PROTEIN"/>
    <property type="match status" value="1"/>
</dbReference>
<sequence>MYARQTQRALAAHSGVPKTTIVQHMKDEKQLQARSSYVRPQLTDAKTAARMKHVMNFLQPTSNGNQVFVDMNSYIHVDEKWFFLTHVKRKFYAYKEEIIPTSRVKSKRFITKVMFLATVARPRYDFHNKAMFDGNI</sequence>
<dbReference type="EMBL" id="VJMI01015756">
    <property type="protein sequence ID" value="KAF0724137.1"/>
    <property type="molecule type" value="Genomic_DNA"/>
</dbReference>
<evidence type="ECO:0000313" key="2">
    <source>
        <dbReference type="Proteomes" id="UP000469452"/>
    </source>
</evidence>
<protein>
    <submittedName>
        <fullName evidence="1">Uncharacterized protein</fullName>
    </submittedName>
</protein>
<organism evidence="1 2">
    <name type="scientific">Aphanomyces astaci</name>
    <name type="common">Crayfish plague agent</name>
    <dbReference type="NCBI Taxonomy" id="112090"/>
    <lineage>
        <taxon>Eukaryota</taxon>
        <taxon>Sar</taxon>
        <taxon>Stramenopiles</taxon>
        <taxon>Oomycota</taxon>
        <taxon>Saprolegniomycetes</taxon>
        <taxon>Saprolegniales</taxon>
        <taxon>Verrucalvaceae</taxon>
        <taxon>Aphanomyces</taxon>
    </lineage>
</organism>
<name>A0A6A5A6R1_APHAT</name>